<dbReference type="GeneID" id="19398216"/>
<sequence length="185" mass="21098">MRKSSHNICCQFQGKGSCTYDTNCKFLHPIGSQSGSSKRYPKFPYDPKRGVAEEFYRMCDFFAWGNDDAEREEARRGFKDAMVIQFNSLYGTDVSNIENWHKLCIALYVEPLPKTIHHCKEKIKTIHVNLVDLVDTSQDGVELFPSLDELRQYTIGSGKYFPKESAYAGGVLKFLLREILSSSSS</sequence>
<dbReference type="eggNOG" id="ENOG502SFXF">
    <property type="taxonomic scope" value="Eukaryota"/>
</dbReference>
<dbReference type="EMBL" id="KB908670">
    <property type="protein sequence ID" value="EOA85589.1"/>
    <property type="molecule type" value="Genomic_DNA"/>
</dbReference>
<organism evidence="6 7">
    <name type="scientific">Exserohilum turcicum (strain 28A)</name>
    <name type="common">Northern leaf blight fungus</name>
    <name type="synonym">Setosphaeria turcica</name>
    <dbReference type="NCBI Taxonomy" id="671987"/>
    <lineage>
        <taxon>Eukaryota</taxon>
        <taxon>Fungi</taxon>
        <taxon>Dikarya</taxon>
        <taxon>Ascomycota</taxon>
        <taxon>Pezizomycotina</taxon>
        <taxon>Dothideomycetes</taxon>
        <taxon>Pleosporomycetidae</taxon>
        <taxon>Pleosporales</taxon>
        <taxon>Pleosporineae</taxon>
        <taxon>Pleosporaceae</taxon>
        <taxon>Exserohilum</taxon>
    </lineage>
</organism>
<evidence type="ECO:0000256" key="2">
    <source>
        <dbReference type="ARBA" id="ARBA00022771"/>
    </source>
</evidence>
<evidence type="ECO:0000256" key="1">
    <source>
        <dbReference type="ARBA" id="ARBA00022723"/>
    </source>
</evidence>
<reference evidence="6 7" key="1">
    <citation type="journal article" date="2012" name="PLoS Pathog.">
        <title>Diverse lifestyles and strategies of plant pathogenesis encoded in the genomes of eighteen Dothideomycetes fungi.</title>
        <authorList>
            <person name="Ohm R.A."/>
            <person name="Feau N."/>
            <person name="Henrissat B."/>
            <person name="Schoch C.L."/>
            <person name="Horwitz B.A."/>
            <person name="Barry K.W."/>
            <person name="Condon B.J."/>
            <person name="Copeland A.C."/>
            <person name="Dhillon B."/>
            <person name="Glaser F."/>
            <person name="Hesse C.N."/>
            <person name="Kosti I."/>
            <person name="LaButti K."/>
            <person name="Lindquist E.A."/>
            <person name="Lucas S."/>
            <person name="Salamov A.A."/>
            <person name="Bradshaw R.E."/>
            <person name="Ciuffetti L."/>
            <person name="Hamelin R.C."/>
            <person name="Kema G.H.J."/>
            <person name="Lawrence C."/>
            <person name="Scott J.A."/>
            <person name="Spatafora J.W."/>
            <person name="Turgeon B.G."/>
            <person name="de Wit P.J.G.M."/>
            <person name="Zhong S."/>
            <person name="Goodwin S.B."/>
            <person name="Grigoriev I.V."/>
        </authorList>
    </citation>
    <scope>NUCLEOTIDE SEQUENCE [LARGE SCALE GENOMIC DNA]</scope>
    <source>
        <strain evidence="7">28A</strain>
    </source>
</reference>
<keyword evidence="3 4" id="KW-0862">Zinc</keyword>
<dbReference type="PANTHER" id="PTHR38846">
    <property type="entry name" value="C3H1-TYPE DOMAIN-CONTAINING PROTEIN"/>
    <property type="match status" value="1"/>
</dbReference>
<dbReference type="STRING" id="671987.R0K7U7"/>
<proteinExistence type="predicted"/>
<accession>R0K7U7</accession>
<evidence type="ECO:0000259" key="5">
    <source>
        <dbReference type="PROSITE" id="PS50103"/>
    </source>
</evidence>
<protein>
    <recommendedName>
        <fullName evidence="5">C3H1-type domain-containing protein</fullName>
    </recommendedName>
</protein>
<dbReference type="SUPFAM" id="SSF90229">
    <property type="entry name" value="CCCH zinc finger"/>
    <property type="match status" value="1"/>
</dbReference>
<reference evidence="6 7" key="2">
    <citation type="journal article" date="2013" name="PLoS Genet.">
        <title>Comparative genome structure, secondary metabolite, and effector coding capacity across Cochliobolus pathogens.</title>
        <authorList>
            <person name="Condon B.J."/>
            <person name="Leng Y."/>
            <person name="Wu D."/>
            <person name="Bushley K.E."/>
            <person name="Ohm R.A."/>
            <person name="Otillar R."/>
            <person name="Martin J."/>
            <person name="Schackwitz W."/>
            <person name="Grimwood J."/>
            <person name="MohdZainudin N."/>
            <person name="Xue C."/>
            <person name="Wang R."/>
            <person name="Manning V.A."/>
            <person name="Dhillon B."/>
            <person name="Tu Z.J."/>
            <person name="Steffenson B.J."/>
            <person name="Salamov A."/>
            <person name="Sun H."/>
            <person name="Lowry S."/>
            <person name="LaButti K."/>
            <person name="Han J."/>
            <person name="Copeland A."/>
            <person name="Lindquist E."/>
            <person name="Barry K."/>
            <person name="Schmutz J."/>
            <person name="Baker S.E."/>
            <person name="Ciuffetti L.M."/>
            <person name="Grigoriev I.V."/>
            <person name="Zhong S."/>
            <person name="Turgeon B.G."/>
        </authorList>
    </citation>
    <scope>NUCLEOTIDE SEQUENCE [LARGE SCALE GENOMIC DNA]</scope>
    <source>
        <strain evidence="7">28A</strain>
    </source>
</reference>
<keyword evidence="1 4" id="KW-0479">Metal-binding</keyword>
<dbReference type="GO" id="GO:0008270">
    <property type="term" value="F:zinc ion binding"/>
    <property type="evidence" value="ECO:0007669"/>
    <property type="project" value="UniProtKB-KW"/>
</dbReference>
<feature type="domain" description="C3H1-type" evidence="5">
    <location>
        <begin position="3"/>
        <end position="31"/>
    </location>
</feature>
<dbReference type="HOGENOM" id="CLU_053382_2_0_1"/>
<dbReference type="RefSeq" id="XP_008026798.1">
    <property type="nucleotide sequence ID" value="XM_008028607.1"/>
</dbReference>
<evidence type="ECO:0000313" key="7">
    <source>
        <dbReference type="Proteomes" id="UP000016935"/>
    </source>
</evidence>
<feature type="zinc finger region" description="C3H1-type" evidence="4">
    <location>
        <begin position="3"/>
        <end position="31"/>
    </location>
</feature>
<dbReference type="PANTHER" id="PTHR38846:SF1">
    <property type="entry name" value="C3H1-TYPE DOMAIN-CONTAINING PROTEIN"/>
    <property type="match status" value="1"/>
</dbReference>
<evidence type="ECO:0000313" key="6">
    <source>
        <dbReference type="EMBL" id="EOA85589.1"/>
    </source>
</evidence>
<dbReference type="InterPro" id="IPR036855">
    <property type="entry name" value="Znf_CCCH_sf"/>
</dbReference>
<dbReference type="Gene3D" id="4.10.1000.10">
    <property type="entry name" value="Zinc finger, CCCH-type"/>
    <property type="match status" value="1"/>
</dbReference>
<dbReference type="AlphaFoldDB" id="R0K7U7"/>
<evidence type="ECO:0000256" key="4">
    <source>
        <dbReference type="PROSITE-ProRule" id="PRU00723"/>
    </source>
</evidence>
<evidence type="ECO:0000256" key="3">
    <source>
        <dbReference type="ARBA" id="ARBA00022833"/>
    </source>
</evidence>
<keyword evidence="2 4" id="KW-0863">Zinc-finger</keyword>
<dbReference type="Proteomes" id="UP000016935">
    <property type="component" value="Unassembled WGS sequence"/>
</dbReference>
<name>R0K7U7_EXST2</name>
<dbReference type="OrthoDB" id="6105938at2759"/>
<dbReference type="InterPro" id="IPR000571">
    <property type="entry name" value="Znf_CCCH"/>
</dbReference>
<dbReference type="PROSITE" id="PS50103">
    <property type="entry name" value="ZF_C3H1"/>
    <property type="match status" value="1"/>
</dbReference>
<keyword evidence="7" id="KW-1185">Reference proteome</keyword>
<gene>
    <name evidence="6" type="ORF">SETTUDRAFT_161874</name>
</gene>